<dbReference type="PROSITE" id="PS51683">
    <property type="entry name" value="SAM_OMT_II"/>
    <property type="match status" value="1"/>
</dbReference>
<dbReference type="InterPro" id="IPR029063">
    <property type="entry name" value="SAM-dependent_MTases_sf"/>
</dbReference>
<evidence type="ECO:0000256" key="3">
    <source>
        <dbReference type="ARBA" id="ARBA00022691"/>
    </source>
</evidence>
<keyword evidence="3" id="KW-0949">S-adenosyl-L-methionine</keyword>
<dbReference type="CDD" id="cd02440">
    <property type="entry name" value="AdoMet_MTases"/>
    <property type="match status" value="1"/>
</dbReference>
<dbReference type="Pfam" id="PF08100">
    <property type="entry name" value="Dimerisation"/>
    <property type="match status" value="1"/>
</dbReference>
<evidence type="ECO:0000259" key="5">
    <source>
        <dbReference type="Pfam" id="PF08100"/>
    </source>
</evidence>
<dbReference type="PANTHER" id="PTHR43712:SF2">
    <property type="entry name" value="O-METHYLTRANSFERASE CICE"/>
    <property type="match status" value="1"/>
</dbReference>
<dbReference type="InterPro" id="IPR012967">
    <property type="entry name" value="COMT_dimerisation"/>
</dbReference>
<proteinExistence type="predicted"/>
<dbReference type="InterPro" id="IPR036390">
    <property type="entry name" value="WH_DNA-bd_sf"/>
</dbReference>
<dbReference type="EMBL" id="CADIJO010000018">
    <property type="protein sequence ID" value="CAB3727423.1"/>
    <property type="molecule type" value="Genomic_DNA"/>
</dbReference>
<dbReference type="PANTHER" id="PTHR43712">
    <property type="entry name" value="PUTATIVE (AFU_ORTHOLOGUE AFUA_4G14580)-RELATED"/>
    <property type="match status" value="1"/>
</dbReference>
<dbReference type="Gene3D" id="3.40.50.150">
    <property type="entry name" value="Vaccinia Virus protein VP39"/>
    <property type="match status" value="1"/>
</dbReference>
<keyword evidence="2 6" id="KW-0808">Transferase</keyword>
<dbReference type="Proteomes" id="UP000494111">
    <property type="component" value="Unassembled WGS sequence"/>
</dbReference>
<keyword evidence="1 6" id="KW-0489">Methyltransferase</keyword>
<dbReference type="SUPFAM" id="SSF53335">
    <property type="entry name" value="S-adenosyl-L-methionine-dependent methyltransferases"/>
    <property type="match status" value="1"/>
</dbReference>
<dbReference type="GO" id="GO:0008171">
    <property type="term" value="F:O-methyltransferase activity"/>
    <property type="evidence" value="ECO:0007669"/>
    <property type="project" value="InterPro"/>
</dbReference>
<evidence type="ECO:0000313" key="7">
    <source>
        <dbReference type="Proteomes" id="UP000494111"/>
    </source>
</evidence>
<evidence type="ECO:0000313" key="6">
    <source>
        <dbReference type="EMBL" id="CAB3727423.1"/>
    </source>
</evidence>
<dbReference type="InterPro" id="IPR036388">
    <property type="entry name" value="WH-like_DNA-bd_sf"/>
</dbReference>
<accession>A0A6S7AF23</accession>
<dbReference type="AlphaFoldDB" id="A0A6S7AF23"/>
<dbReference type="SUPFAM" id="SSF46785">
    <property type="entry name" value="Winged helix' DNA-binding domain"/>
    <property type="match status" value="1"/>
</dbReference>
<evidence type="ECO:0000259" key="4">
    <source>
        <dbReference type="Pfam" id="PF00891"/>
    </source>
</evidence>
<evidence type="ECO:0000256" key="1">
    <source>
        <dbReference type="ARBA" id="ARBA00022603"/>
    </source>
</evidence>
<reference evidence="6 7" key="1">
    <citation type="submission" date="2020-04" db="EMBL/GenBank/DDBJ databases">
        <authorList>
            <person name="De Canck E."/>
        </authorList>
    </citation>
    <scope>NUCLEOTIDE SEQUENCE [LARGE SCALE GENOMIC DNA]</scope>
    <source>
        <strain evidence="6 7">LMG 3458</strain>
    </source>
</reference>
<dbReference type="EC" id="2.1.1.302" evidence="6"/>
<gene>
    <name evidence="6" type="primary">aziB2</name>
    <name evidence="6" type="ORF">LMG3458_04524</name>
</gene>
<dbReference type="Gene3D" id="1.10.10.10">
    <property type="entry name" value="Winged helix-like DNA-binding domain superfamily/Winged helix DNA-binding domain"/>
    <property type="match status" value="1"/>
</dbReference>
<sequence length="346" mass="36749">MPASPLPLQRYWDLAAAPVQSAALDAALELGVFEQLASPADAAQVAQAMALRPAAVTPLLDMLWSLGLLRRLEGEPPQYCCAPLAAQHFVPGQPGYCADAWRYRRRSLLHFSEQLGQLLPQDGPAMDPYVQPEAGAWANAARVQIGQEQRAIAVAAAREAIACVPAAARAQRILDLGGGPGLIGIALVQDRPGATGVVFDWPATVAVAQENIDAAGLADRMSVIGGDLATADIGHGYDLIWCSSVLHFVPDAQAALRKMHDALAPGGQLVIAHAEIPADADAAARVLPYYLPMLLLGRRVTRTGDMAQALRDAGWVDVRGFDADRFPMAPLRVLSARRGALRGFSR</sequence>
<dbReference type="InterPro" id="IPR016461">
    <property type="entry name" value="COMT-like"/>
</dbReference>
<dbReference type="GO" id="GO:0032259">
    <property type="term" value="P:methylation"/>
    <property type="evidence" value="ECO:0007669"/>
    <property type="project" value="UniProtKB-KW"/>
</dbReference>
<organism evidence="6 7">
    <name type="scientific">Achromobacter deleyi</name>
    <dbReference type="NCBI Taxonomy" id="1353891"/>
    <lineage>
        <taxon>Bacteria</taxon>
        <taxon>Pseudomonadati</taxon>
        <taxon>Pseudomonadota</taxon>
        <taxon>Betaproteobacteria</taxon>
        <taxon>Burkholderiales</taxon>
        <taxon>Alcaligenaceae</taxon>
        <taxon>Achromobacter</taxon>
    </lineage>
</organism>
<dbReference type="InterPro" id="IPR001077">
    <property type="entry name" value="COMT_C"/>
</dbReference>
<feature type="domain" description="O-methyltransferase C-terminal" evidence="4">
    <location>
        <begin position="167"/>
        <end position="314"/>
    </location>
</feature>
<name>A0A6S7AF23_9BURK</name>
<dbReference type="Pfam" id="PF00891">
    <property type="entry name" value="Methyltransf_2"/>
    <property type="match status" value="1"/>
</dbReference>
<protein>
    <submittedName>
        <fullName evidence="6">3-hydroxy-5-methyl-1-naphthoate 3-O-methyltransferase</fullName>
        <ecNumber evidence="6">2.1.1.302</ecNumber>
    </submittedName>
</protein>
<dbReference type="RefSeq" id="WP_175216543.1">
    <property type="nucleotide sequence ID" value="NZ_CADIJO010000018.1"/>
</dbReference>
<feature type="domain" description="O-methyltransferase dimerisation" evidence="5">
    <location>
        <begin position="12"/>
        <end position="85"/>
    </location>
</feature>
<dbReference type="GO" id="GO:0046983">
    <property type="term" value="F:protein dimerization activity"/>
    <property type="evidence" value="ECO:0007669"/>
    <property type="project" value="InterPro"/>
</dbReference>
<evidence type="ECO:0000256" key="2">
    <source>
        <dbReference type="ARBA" id="ARBA00022679"/>
    </source>
</evidence>